<sequence length="181" mass="21466">MKDDKGNTSIFYCIKNANIELVHHHFQYSINLLEENNDGTFPLDIALKSSNIELKELVCKYYFKFKANFLDDRVKMRLNTYFLRESDTIKAEIIRMSLKYESHQFAKYFLEMVEDKFIDKYNLMAIAYSEIVTPNVFSPCKYSLMLNMVYKRSIDKSKLVELVIKRKDVEFFELIASQQLG</sequence>
<dbReference type="AlphaFoldDB" id="A2FDV8"/>
<protein>
    <submittedName>
        <fullName evidence="1">Uncharacterized protein</fullName>
    </submittedName>
</protein>
<name>A2FDV8_TRIV3</name>
<dbReference type="SMR" id="A2FDV8"/>
<evidence type="ECO:0000313" key="2">
    <source>
        <dbReference type="Proteomes" id="UP000001542"/>
    </source>
</evidence>
<gene>
    <name evidence="1" type="ORF">TVAG_272420</name>
</gene>
<dbReference type="VEuPathDB" id="TrichDB:TVAGG3_0728890"/>
<dbReference type="EMBL" id="DS113738">
    <property type="protein sequence ID" value="EAX96914.1"/>
    <property type="molecule type" value="Genomic_DNA"/>
</dbReference>
<dbReference type="VEuPathDB" id="TrichDB:TVAG_272420"/>
<keyword evidence="2" id="KW-1185">Reference proteome</keyword>
<dbReference type="InterPro" id="IPR036770">
    <property type="entry name" value="Ankyrin_rpt-contain_sf"/>
</dbReference>
<organism evidence="1 2">
    <name type="scientific">Trichomonas vaginalis (strain ATCC PRA-98 / G3)</name>
    <dbReference type="NCBI Taxonomy" id="412133"/>
    <lineage>
        <taxon>Eukaryota</taxon>
        <taxon>Metamonada</taxon>
        <taxon>Parabasalia</taxon>
        <taxon>Trichomonadida</taxon>
        <taxon>Trichomonadidae</taxon>
        <taxon>Trichomonas</taxon>
    </lineage>
</organism>
<accession>A2FDV8</accession>
<dbReference type="Gene3D" id="1.25.40.20">
    <property type="entry name" value="Ankyrin repeat-containing domain"/>
    <property type="match status" value="1"/>
</dbReference>
<dbReference type="InParanoid" id="A2FDV8"/>
<dbReference type="RefSeq" id="XP_001309844.1">
    <property type="nucleotide sequence ID" value="XM_001309843.1"/>
</dbReference>
<reference evidence="1" key="2">
    <citation type="journal article" date="2007" name="Science">
        <title>Draft genome sequence of the sexually transmitted pathogen Trichomonas vaginalis.</title>
        <authorList>
            <person name="Carlton J.M."/>
            <person name="Hirt R.P."/>
            <person name="Silva J.C."/>
            <person name="Delcher A.L."/>
            <person name="Schatz M."/>
            <person name="Zhao Q."/>
            <person name="Wortman J.R."/>
            <person name="Bidwell S.L."/>
            <person name="Alsmark U.C.M."/>
            <person name="Besteiro S."/>
            <person name="Sicheritz-Ponten T."/>
            <person name="Noel C.J."/>
            <person name="Dacks J.B."/>
            <person name="Foster P.G."/>
            <person name="Simillion C."/>
            <person name="Van de Peer Y."/>
            <person name="Miranda-Saavedra D."/>
            <person name="Barton G.J."/>
            <person name="Westrop G.D."/>
            <person name="Mueller S."/>
            <person name="Dessi D."/>
            <person name="Fiori P.L."/>
            <person name="Ren Q."/>
            <person name="Paulsen I."/>
            <person name="Zhang H."/>
            <person name="Bastida-Corcuera F.D."/>
            <person name="Simoes-Barbosa A."/>
            <person name="Brown M.T."/>
            <person name="Hayes R.D."/>
            <person name="Mukherjee M."/>
            <person name="Okumura C.Y."/>
            <person name="Schneider R."/>
            <person name="Smith A.J."/>
            <person name="Vanacova S."/>
            <person name="Villalvazo M."/>
            <person name="Haas B.J."/>
            <person name="Pertea M."/>
            <person name="Feldblyum T.V."/>
            <person name="Utterback T.R."/>
            <person name="Shu C.L."/>
            <person name="Osoegawa K."/>
            <person name="de Jong P.J."/>
            <person name="Hrdy I."/>
            <person name="Horvathova L."/>
            <person name="Zubacova Z."/>
            <person name="Dolezal P."/>
            <person name="Malik S.B."/>
            <person name="Logsdon J.M. Jr."/>
            <person name="Henze K."/>
            <person name="Gupta A."/>
            <person name="Wang C.C."/>
            <person name="Dunne R.L."/>
            <person name="Upcroft J.A."/>
            <person name="Upcroft P."/>
            <person name="White O."/>
            <person name="Salzberg S.L."/>
            <person name="Tang P."/>
            <person name="Chiu C.-H."/>
            <person name="Lee Y.-S."/>
            <person name="Embley T.M."/>
            <person name="Coombs G.H."/>
            <person name="Mottram J.C."/>
            <person name="Tachezy J."/>
            <person name="Fraser-Liggett C.M."/>
            <person name="Johnson P.J."/>
        </authorList>
    </citation>
    <scope>NUCLEOTIDE SEQUENCE [LARGE SCALE GENOMIC DNA]</scope>
    <source>
        <strain evidence="1">G3</strain>
    </source>
</reference>
<dbReference type="KEGG" id="tva:4754691"/>
<dbReference type="Proteomes" id="UP000001542">
    <property type="component" value="Unassembled WGS sequence"/>
</dbReference>
<dbReference type="SUPFAM" id="SSF48403">
    <property type="entry name" value="Ankyrin repeat"/>
    <property type="match status" value="1"/>
</dbReference>
<evidence type="ECO:0000313" key="1">
    <source>
        <dbReference type="EMBL" id="EAX96914.1"/>
    </source>
</evidence>
<proteinExistence type="predicted"/>
<reference evidence="1" key="1">
    <citation type="submission" date="2006-10" db="EMBL/GenBank/DDBJ databases">
        <authorList>
            <person name="Amadeo P."/>
            <person name="Zhao Q."/>
            <person name="Wortman J."/>
            <person name="Fraser-Liggett C."/>
            <person name="Carlton J."/>
        </authorList>
    </citation>
    <scope>NUCLEOTIDE SEQUENCE</scope>
    <source>
        <strain evidence="1">G3</strain>
    </source>
</reference>